<keyword evidence="1" id="KW-0560">Oxidoreductase</keyword>
<dbReference type="PANTHER" id="PTHR42938:SF47">
    <property type="entry name" value="HYDROXYPYRUVATE REDUCTASE"/>
    <property type="match status" value="1"/>
</dbReference>
<dbReference type="PANTHER" id="PTHR42938">
    <property type="entry name" value="FORMATE DEHYDROGENASE 1"/>
    <property type="match status" value="1"/>
</dbReference>
<dbReference type="InterPro" id="IPR029753">
    <property type="entry name" value="D-isomer_DH_CS"/>
</dbReference>
<dbReference type="SUPFAM" id="SSF55021">
    <property type="entry name" value="ACT-like"/>
    <property type="match status" value="1"/>
</dbReference>
<dbReference type="PROSITE" id="PS51671">
    <property type="entry name" value="ACT"/>
    <property type="match status" value="1"/>
</dbReference>
<dbReference type="InterPro" id="IPR045865">
    <property type="entry name" value="ACT-like_dom_sf"/>
</dbReference>
<dbReference type="InterPro" id="IPR036291">
    <property type="entry name" value="NAD(P)-bd_dom_sf"/>
</dbReference>
<evidence type="ECO:0000259" key="4">
    <source>
        <dbReference type="PROSITE" id="PS51671"/>
    </source>
</evidence>
<reference evidence="5" key="1">
    <citation type="journal article" date="2014" name="Front. Microbiol.">
        <title>High frequency of phylogenetically diverse reductive dehalogenase-homologous genes in deep subseafloor sedimentary metagenomes.</title>
        <authorList>
            <person name="Kawai M."/>
            <person name="Futagami T."/>
            <person name="Toyoda A."/>
            <person name="Takaki Y."/>
            <person name="Nishi S."/>
            <person name="Hori S."/>
            <person name="Arai W."/>
            <person name="Tsubouchi T."/>
            <person name="Morono Y."/>
            <person name="Uchiyama I."/>
            <person name="Ito T."/>
            <person name="Fujiyama A."/>
            <person name="Inagaki F."/>
            <person name="Takami H."/>
        </authorList>
    </citation>
    <scope>NUCLEOTIDE SEQUENCE</scope>
    <source>
        <strain evidence="5">Expedition CK06-06</strain>
    </source>
</reference>
<dbReference type="Gene3D" id="3.30.70.260">
    <property type="match status" value="1"/>
</dbReference>
<evidence type="ECO:0000313" key="5">
    <source>
        <dbReference type="EMBL" id="GAI89333.1"/>
    </source>
</evidence>
<dbReference type="InterPro" id="IPR029752">
    <property type="entry name" value="D-isomer_DH_CS1"/>
</dbReference>
<comment type="caution">
    <text evidence="5">The sequence shown here is derived from an EMBL/GenBank/DDBJ whole genome shotgun (WGS) entry which is preliminary data.</text>
</comment>
<feature type="non-terminal residue" evidence="5">
    <location>
        <position position="1"/>
    </location>
</feature>
<accession>X1S8Q3</accession>
<dbReference type="GO" id="GO:0051287">
    <property type="term" value="F:NAD binding"/>
    <property type="evidence" value="ECO:0007669"/>
    <property type="project" value="InterPro"/>
</dbReference>
<feature type="domain" description="ACT" evidence="4">
    <location>
        <begin position="197"/>
        <end position="265"/>
    </location>
</feature>
<comment type="pathway">
    <text evidence="3">Amino-acid biosynthesis.</text>
</comment>
<gene>
    <name evidence="5" type="ORF">S12H4_32250</name>
</gene>
<sequence length="265" mass="29046">VEKEKHRFAGPEIKGKKLGVIGLGAVGVSVSNDAASLGMEVTGYDPFISVESAWDLSRHIKRAAGFDSLLASADYITLHVPLTEETKGMINKDRFARMKKGVRILNFARGELVNQKDLKAAIEKGIVSVYVTDFPDEELLELENVITIPHLGASTPEAEDNCAVMAVKQICNFLEKGNIINSVNFPTCQMNILRKKRIIIANKNIPRMVGQITAILASEGINIADMLNKSKGDLAYNIIDIDNEISDKSIRKIRGIEGVTTVRVI</sequence>
<dbReference type="PROSITE" id="PS00065">
    <property type="entry name" value="D_2_HYDROXYACID_DH_1"/>
    <property type="match status" value="1"/>
</dbReference>
<evidence type="ECO:0000256" key="1">
    <source>
        <dbReference type="ARBA" id="ARBA00023002"/>
    </source>
</evidence>
<dbReference type="PROSITE" id="PS00671">
    <property type="entry name" value="D_2_HYDROXYACID_DH_3"/>
    <property type="match status" value="1"/>
</dbReference>
<organism evidence="5">
    <name type="scientific">marine sediment metagenome</name>
    <dbReference type="NCBI Taxonomy" id="412755"/>
    <lineage>
        <taxon>unclassified sequences</taxon>
        <taxon>metagenomes</taxon>
        <taxon>ecological metagenomes</taxon>
    </lineage>
</organism>
<dbReference type="GO" id="GO:0016491">
    <property type="term" value="F:oxidoreductase activity"/>
    <property type="evidence" value="ECO:0007669"/>
    <property type="project" value="UniProtKB-KW"/>
</dbReference>
<dbReference type="Pfam" id="PF02826">
    <property type="entry name" value="2-Hacid_dh_C"/>
    <property type="match status" value="1"/>
</dbReference>
<dbReference type="Gene3D" id="3.40.50.720">
    <property type="entry name" value="NAD(P)-binding Rossmann-like Domain"/>
    <property type="match status" value="2"/>
</dbReference>
<dbReference type="InterPro" id="IPR002912">
    <property type="entry name" value="ACT_dom"/>
</dbReference>
<dbReference type="EMBL" id="BARW01018893">
    <property type="protein sequence ID" value="GAI89333.1"/>
    <property type="molecule type" value="Genomic_DNA"/>
</dbReference>
<dbReference type="CDD" id="cd04901">
    <property type="entry name" value="ACT_3PGDH"/>
    <property type="match status" value="1"/>
</dbReference>
<dbReference type="SUPFAM" id="SSF51735">
    <property type="entry name" value="NAD(P)-binding Rossmann-fold domains"/>
    <property type="match status" value="1"/>
</dbReference>
<proteinExistence type="predicted"/>
<name>X1S8Q3_9ZZZZ</name>
<evidence type="ECO:0000256" key="3">
    <source>
        <dbReference type="ARBA" id="ARBA00029440"/>
    </source>
</evidence>
<keyword evidence="2" id="KW-0520">NAD</keyword>
<protein>
    <recommendedName>
        <fullName evidence="4">ACT domain-containing protein</fullName>
    </recommendedName>
</protein>
<dbReference type="AlphaFoldDB" id="X1S8Q3"/>
<dbReference type="InterPro" id="IPR006140">
    <property type="entry name" value="D-isomer_DH_NAD-bd"/>
</dbReference>
<evidence type="ECO:0000256" key="2">
    <source>
        <dbReference type="ARBA" id="ARBA00023027"/>
    </source>
</evidence>